<proteinExistence type="predicted"/>
<accession>A0A0D2X4U7</accession>
<dbReference type="Proteomes" id="UP000008743">
    <property type="component" value="Unassembled WGS sequence"/>
</dbReference>
<dbReference type="Gene3D" id="3.30.200.20">
    <property type="entry name" value="Phosphorylase Kinase, domain 1"/>
    <property type="match status" value="1"/>
</dbReference>
<evidence type="ECO:0000256" key="8">
    <source>
        <dbReference type="ARBA" id="ARBA00022989"/>
    </source>
</evidence>
<evidence type="ECO:0000256" key="13">
    <source>
        <dbReference type="SAM" id="Phobius"/>
    </source>
</evidence>
<organism evidence="16 17">
    <name type="scientific">Capsaspora owczarzaki (strain ATCC 30864)</name>
    <dbReference type="NCBI Taxonomy" id="595528"/>
    <lineage>
        <taxon>Eukaryota</taxon>
        <taxon>Filasterea</taxon>
        <taxon>Capsaspora</taxon>
    </lineage>
</organism>
<dbReference type="OMA" id="PWHIDIS"/>
<protein>
    <submittedName>
        <fullName evidence="16">TKL protein kinase</fullName>
    </submittedName>
</protein>
<dbReference type="GO" id="GO:0051897">
    <property type="term" value="P:positive regulation of phosphatidylinositol 3-kinase/protein kinase B signal transduction"/>
    <property type="evidence" value="ECO:0007669"/>
    <property type="project" value="TreeGrafter"/>
</dbReference>
<dbReference type="RefSeq" id="XP_004343685.1">
    <property type="nucleotide sequence ID" value="XM_004343635.2"/>
</dbReference>
<dbReference type="InterPro" id="IPR008266">
    <property type="entry name" value="Tyr_kinase_AS"/>
</dbReference>
<dbReference type="PhylomeDB" id="A0A0D2X4U7"/>
<dbReference type="GO" id="GO:0005524">
    <property type="term" value="F:ATP binding"/>
    <property type="evidence" value="ECO:0007669"/>
    <property type="project" value="UniProtKB-KW"/>
</dbReference>
<dbReference type="SMART" id="SM00219">
    <property type="entry name" value="TyrKc"/>
    <property type="match status" value="1"/>
</dbReference>
<evidence type="ECO:0000256" key="7">
    <source>
        <dbReference type="ARBA" id="ARBA00022840"/>
    </source>
</evidence>
<feature type="signal peptide" evidence="14">
    <location>
        <begin position="1"/>
        <end position="30"/>
    </location>
</feature>
<dbReference type="InterPro" id="IPR020635">
    <property type="entry name" value="Tyr_kinase_cat_dom"/>
</dbReference>
<dbReference type="GO" id="GO:0043235">
    <property type="term" value="C:receptor complex"/>
    <property type="evidence" value="ECO:0007669"/>
    <property type="project" value="TreeGrafter"/>
</dbReference>
<sequence length="667" mass="70690">MTQRTRNAVIVNLLWLLLLTLSWNAGETRAVVTVVDWQPNQTVQTLSISTGDPVIFTISPSSNLYLIRPGACSAPSCCAFDPAQDLFVSAGGASVEQNYYAPGVFYYASAVGSQCTAQGLSLRIEVAGMVMPNPAASSATAASKASMSIASVASVGSVASVSVASGASVASVATLSVSKASVASVESVNSAASVEAVQSAASVASAESVRGILSAESVGSLASVASQRATQASAASKSLASRASAASTSAASLASVSSTAGPIQDSESSSNLPVIVGAVVGGVALLALLVAGVLIRRRRRAARASIDKHSSQALPLRSVVVTNDEPMYSAPDYKTTTGDESNYATLNSYIDNYDLTASSRVYQTIVPMSSLLRSKLVLGAKLGSGAFGVVLRGQLPRDIIPNDSKHLLTSSSQARLDVAVKTVQADASEKEKRDFVEEMRMVTQFNNPNVVHSIAALLDADPLMCILELMPYGDLKAMLTKSGDAQFAWTLGEQAHALTQVAAGLEYLESVRFVHRDIAARNCLVGAGLSVKISDFGFSRSLAQDQNYYHMESRGKVPFKWMAPECISYRKFTHQSDVWAFGVLAWEVFSYGEVPYQDLKPQEVISYLESGLRLKQPAVCDDEVYNQMSACWNSEPQARPTFSVLKAYWAALCKDQEIRDIGQLLSL</sequence>
<keyword evidence="11" id="KW-0675">Receptor</keyword>
<evidence type="ECO:0000256" key="6">
    <source>
        <dbReference type="ARBA" id="ARBA00022777"/>
    </source>
</evidence>
<evidence type="ECO:0000256" key="5">
    <source>
        <dbReference type="ARBA" id="ARBA00022741"/>
    </source>
</evidence>
<evidence type="ECO:0000259" key="15">
    <source>
        <dbReference type="PROSITE" id="PS50011"/>
    </source>
</evidence>
<dbReference type="AlphaFoldDB" id="A0A0D2X4U7"/>
<gene>
    <name evidence="16" type="ORF">CAOG_006961</name>
</gene>
<keyword evidence="4 14" id="KW-0732">Signal</keyword>
<dbReference type="STRING" id="595528.A0A0D2X4U7"/>
<keyword evidence="3 13" id="KW-0812">Transmembrane</keyword>
<evidence type="ECO:0000313" key="17">
    <source>
        <dbReference type="Proteomes" id="UP000008743"/>
    </source>
</evidence>
<keyword evidence="2" id="KW-0808">Transferase</keyword>
<dbReference type="PRINTS" id="PR00109">
    <property type="entry name" value="TYRKINASE"/>
</dbReference>
<keyword evidence="12" id="KW-0325">Glycoprotein</keyword>
<dbReference type="PROSITE" id="PS50011">
    <property type="entry name" value="PROTEIN_KINASE_DOM"/>
    <property type="match status" value="1"/>
</dbReference>
<evidence type="ECO:0000256" key="11">
    <source>
        <dbReference type="ARBA" id="ARBA00023170"/>
    </source>
</evidence>
<evidence type="ECO:0000256" key="2">
    <source>
        <dbReference type="ARBA" id="ARBA00022679"/>
    </source>
</evidence>
<dbReference type="SUPFAM" id="SSF56112">
    <property type="entry name" value="Protein kinase-like (PK-like)"/>
    <property type="match status" value="1"/>
</dbReference>
<keyword evidence="8 13" id="KW-1133">Transmembrane helix</keyword>
<keyword evidence="17" id="KW-1185">Reference proteome</keyword>
<evidence type="ECO:0000256" key="12">
    <source>
        <dbReference type="ARBA" id="ARBA00023180"/>
    </source>
</evidence>
<evidence type="ECO:0000256" key="9">
    <source>
        <dbReference type="ARBA" id="ARBA00023136"/>
    </source>
</evidence>
<dbReference type="OrthoDB" id="4062651at2759"/>
<dbReference type="GO" id="GO:0004714">
    <property type="term" value="F:transmembrane receptor protein tyrosine kinase activity"/>
    <property type="evidence" value="ECO:0007669"/>
    <property type="project" value="TreeGrafter"/>
</dbReference>
<dbReference type="Pfam" id="PF07714">
    <property type="entry name" value="PK_Tyr_Ser-Thr"/>
    <property type="match status" value="1"/>
</dbReference>
<name>A0A0D2X4U7_CAPO3</name>
<dbReference type="GO" id="GO:0007169">
    <property type="term" value="P:cell surface receptor protein tyrosine kinase signaling pathway"/>
    <property type="evidence" value="ECO:0007669"/>
    <property type="project" value="TreeGrafter"/>
</dbReference>
<evidence type="ECO:0000256" key="4">
    <source>
        <dbReference type="ARBA" id="ARBA00022729"/>
    </source>
</evidence>
<feature type="domain" description="Protein kinase" evidence="15">
    <location>
        <begin position="376"/>
        <end position="649"/>
    </location>
</feature>
<keyword evidence="10" id="KW-0829">Tyrosine-protein kinase</keyword>
<keyword evidence="5" id="KW-0547">Nucleotide-binding</keyword>
<dbReference type="GO" id="GO:0005886">
    <property type="term" value="C:plasma membrane"/>
    <property type="evidence" value="ECO:0007669"/>
    <property type="project" value="TreeGrafter"/>
</dbReference>
<dbReference type="EMBL" id="KE346372">
    <property type="protein sequence ID" value="KJE96679.1"/>
    <property type="molecule type" value="Genomic_DNA"/>
</dbReference>
<evidence type="ECO:0000256" key="10">
    <source>
        <dbReference type="ARBA" id="ARBA00023137"/>
    </source>
</evidence>
<keyword evidence="7" id="KW-0067">ATP-binding</keyword>
<dbReference type="FunFam" id="1.10.510.10:FF:000554">
    <property type="entry name" value="Predicted protein"/>
    <property type="match status" value="1"/>
</dbReference>
<reference evidence="17" key="1">
    <citation type="submission" date="2011-02" db="EMBL/GenBank/DDBJ databases">
        <title>The Genome Sequence of Capsaspora owczarzaki ATCC 30864.</title>
        <authorList>
            <person name="Russ C."/>
            <person name="Cuomo C."/>
            <person name="Burger G."/>
            <person name="Gray M.W."/>
            <person name="Holland P.W.H."/>
            <person name="King N."/>
            <person name="Lang F.B.F."/>
            <person name="Roger A.J."/>
            <person name="Ruiz-Trillo I."/>
            <person name="Young S.K."/>
            <person name="Zeng Q."/>
            <person name="Gargeya S."/>
            <person name="Alvarado L."/>
            <person name="Berlin A."/>
            <person name="Chapman S.B."/>
            <person name="Chen Z."/>
            <person name="Freedman E."/>
            <person name="Gellesch M."/>
            <person name="Goldberg J."/>
            <person name="Griggs A."/>
            <person name="Gujja S."/>
            <person name="Heilman E."/>
            <person name="Heiman D."/>
            <person name="Howarth C."/>
            <person name="Mehta T."/>
            <person name="Neiman D."/>
            <person name="Pearson M."/>
            <person name="Roberts A."/>
            <person name="Saif S."/>
            <person name="Shea T."/>
            <person name="Shenoy N."/>
            <person name="Sisk P."/>
            <person name="Stolte C."/>
            <person name="Sykes S."/>
            <person name="White J."/>
            <person name="Yandava C."/>
            <person name="Haas B."/>
            <person name="Nusbaum C."/>
            <person name="Birren B."/>
        </authorList>
    </citation>
    <scope>NUCLEOTIDE SEQUENCE</scope>
    <source>
        <strain evidence="17">ATCC 30864</strain>
    </source>
</reference>
<dbReference type="PROSITE" id="PS00109">
    <property type="entry name" value="PROTEIN_KINASE_TYR"/>
    <property type="match status" value="1"/>
</dbReference>
<evidence type="ECO:0000256" key="1">
    <source>
        <dbReference type="ARBA" id="ARBA00004167"/>
    </source>
</evidence>
<dbReference type="InterPro" id="IPR001245">
    <property type="entry name" value="Ser-Thr/Tyr_kinase_cat_dom"/>
</dbReference>
<dbReference type="eggNOG" id="KOG0196">
    <property type="taxonomic scope" value="Eukaryota"/>
</dbReference>
<feature type="chain" id="PRO_5002254886" evidence="14">
    <location>
        <begin position="31"/>
        <end position="667"/>
    </location>
</feature>
<comment type="subcellular location">
    <subcellularLocation>
        <location evidence="1">Membrane</location>
        <topology evidence="1">Single-pass membrane protein</topology>
    </subcellularLocation>
</comment>
<dbReference type="InterPro" id="IPR011009">
    <property type="entry name" value="Kinase-like_dom_sf"/>
</dbReference>
<dbReference type="InterPro" id="IPR050122">
    <property type="entry name" value="RTK"/>
</dbReference>
<evidence type="ECO:0000256" key="14">
    <source>
        <dbReference type="SAM" id="SignalP"/>
    </source>
</evidence>
<feature type="transmembrane region" description="Helical" evidence="13">
    <location>
        <begin position="272"/>
        <end position="295"/>
    </location>
</feature>
<dbReference type="CDD" id="cd00192">
    <property type="entry name" value="PTKc"/>
    <property type="match status" value="1"/>
</dbReference>
<dbReference type="Gene3D" id="1.10.510.10">
    <property type="entry name" value="Transferase(Phosphotransferase) domain 1"/>
    <property type="match status" value="1"/>
</dbReference>
<dbReference type="InParanoid" id="A0A0D2X4U7"/>
<dbReference type="PANTHER" id="PTHR24416:SF349">
    <property type="entry name" value="TYROSINE-PROTEIN KINASE RYK"/>
    <property type="match status" value="1"/>
</dbReference>
<dbReference type="PANTHER" id="PTHR24416">
    <property type="entry name" value="TYROSINE-PROTEIN KINASE RECEPTOR"/>
    <property type="match status" value="1"/>
</dbReference>
<keyword evidence="6 16" id="KW-0418">Kinase</keyword>
<dbReference type="InterPro" id="IPR000719">
    <property type="entry name" value="Prot_kinase_dom"/>
</dbReference>
<evidence type="ECO:0000256" key="3">
    <source>
        <dbReference type="ARBA" id="ARBA00022692"/>
    </source>
</evidence>
<keyword evidence="9 13" id="KW-0472">Membrane</keyword>
<evidence type="ECO:0000313" key="16">
    <source>
        <dbReference type="EMBL" id="KJE96679.1"/>
    </source>
</evidence>